<dbReference type="FunCoup" id="A0A1U7ZEY3">
    <property type="interactions" value="1319"/>
</dbReference>
<keyword evidence="8" id="KW-1133">Transmembrane helix</keyword>
<dbReference type="GO" id="GO:0030674">
    <property type="term" value="F:protein-macromolecule adaptor activity"/>
    <property type="evidence" value="ECO:0000318"/>
    <property type="project" value="GO_Central"/>
</dbReference>
<keyword evidence="9" id="KW-0811">Translocation</keyword>
<dbReference type="PANTHER" id="PTHR13269:SF6">
    <property type="entry name" value="NUCLEOPORIN NDC1"/>
    <property type="match status" value="1"/>
</dbReference>
<evidence type="ECO:0000313" key="14">
    <source>
        <dbReference type="RefSeq" id="XP_010246026.1"/>
    </source>
</evidence>
<keyword evidence="6" id="KW-0509">mRNA transport</keyword>
<keyword evidence="10" id="KW-0906">Nuclear pore complex</keyword>
<reference evidence="14" key="1">
    <citation type="submission" date="2025-08" db="UniProtKB">
        <authorList>
            <consortium name="RefSeq"/>
        </authorList>
    </citation>
    <scope>IDENTIFICATION</scope>
</reference>
<organism evidence="13 14">
    <name type="scientific">Nelumbo nucifera</name>
    <name type="common">Sacred lotus</name>
    <dbReference type="NCBI Taxonomy" id="4432"/>
    <lineage>
        <taxon>Eukaryota</taxon>
        <taxon>Viridiplantae</taxon>
        <taxon>Streptophyta</taxon>
        <taxon>Embryophyta</taxon>
        <taxon>Tracheophyta</taxon>
        <taxon>Spermatophyta</taxon>
        <taxon>Magnoliopsida</taxon>
        <taxon>Proteales</taxon>
        <taxon>Nelumbonaceae</taxon>
        <taxon>Nelumbo</taxon>
    </lineage>
</organism>
<keyword evidence="12" id="KW-0539">Nucleus</keyword>
<keyword evidence="5" id="KW-0812">Transmembrane</keyword>
<dbReference type="OrthoDB" id="67850at2759"/>
<accession>A0A1U7ZEY3</accession>
<gene>
    <name evidence="14" type="primary">LOC104589405</name>
</gene>
<dbReference type="OMA" id="DFQLCAW"/>
<evidence type="ECO:0000256" key="8">
    <source>
        <dbReference type="ARBA" id="ARBA00022989"/>
    </source>
</evidence>
<dbReference type="Pfam" id="PF09531">
    <property type="entry name" value="Ndc1_Nup"/>
    <property type="match status" value="1"/>
</dbReference>
<proteinExistence type="inferred from homology"/>
<keyword evidence="4" id="KW-0813">Transport</keyword>
<dbReference type="KEGG" id="nnu:104589405"/>
<name>A0A1U7ZEY3_NELNU</name>
<dbReference type="PANTHER" id="PTHR13269">
    <property type="entry name" value="NUCLEOPORIN NDC1"/>
    <property type="match status" value="1"/>
</dbReference>
<keyword evidence="11" id="KW-0472">Membrane</keyword>
<dbReference type="GO" id="GO:0051028">
    <property type="term" value="P:mRNA transport"/>
    <property type="evidence" value="ECO:0007669"/>
    <property type="project" value="UniProtKB-KW"/>
</dbReference>
<evidence type="ECO:0000256" key="6">
    <source>
        <dbReference type="ARBA" id="ARBA00022816"/>
    </source>
</evidence>
<dbReference type="GO" id="GO:0070762">
    <property type="term" value="C:nuclear pore transmembrane ring"/>
    <property type="evidence" value="ECO:0000318"/>
    <property type="project" value="GO_Central"/>
</dbReference>
<dbReference type="GO" id="GO:0006999">
    <property type="term" value="P:nuclear pore organization"/>
    <property type="evidence" value="ECO:0000318"/>
    <property type="project" value="GO_Central"/>
</dbReference>
<sequence>MSSSEIVKNRFLGLLIWQSIHSTFIFLFCKIFLLSLFTRNPFSPSFLSILFFIVFHFSLLFFSSSLFIVSSPQPDRPVSLPELGLGLVRFILNWVVGGGSPELSSPSFRRRVRTWLSFILLVMASSASGFLSVVCLCGNSEAISELPLFGLGLRGLALGFIYGVFYIYKQRWFLRFPIIQRPPFFSFKMGLPSAVRQSLKLSSAAFLVSTLLVVLLPDQFKSKSTIRQFIIEQIIFYVGSSAVSLCWELSHHLHQVLHTKRCIFAPPKGSAAAETNPSEPLLAALEESTPRSLLQYLAYFDLCMVCESNVDTWRRAAFFEETGETYKRVVAVCLRPLEKLTSNLGEGLEGCLGDKTDQLAHQLWSPSNARLESKLFEMFDDFQLYAWCARTVAGLTARSHKEDRFGVAQLSGCNASVISTLLSCLLAVEACMGKKTNLQPPNLVGPASIKWATSSTGRREGSPGVMSRRKGGPLHSKAYAMADIFRTSIYGIVAVFHDDMLRSMKTGILDKDWIITSKPLYGTREILVQKLSLFLDYRAT</sequence>
<protein>
    <submittedName>
        <fullName evidence="14">Uncharacterized protein LOC104589405</fullName>
    </submittedName>
</protein>
<dbReference type="Proteomes" id="UP000189703">
    <property type="component" value="Unplaced"/>
</dbReference>
<evidence type="ECO:0000256" key="1">
    <source>
        <dbReference type="ARBA" id="ARBA00004232"/>
    </source>
</evidence>
<dbReference type="GeneID" id="104589405"/>
<evidence type="ECO:0000256" key="7">
    <source>
        <dbReference type="ARBA" id="ARBA00022927"/>
    </source>
</evidence>
<evidence type="ECO:0000256" key="11">
    <source>
        <dbReference type="ARBA" id="ARBA00023136"/>
    </source>
</evidence>
<evidence type="ECO:0000256" key="9">
    <source>
        <dbReference type="ARBA" id="ARBA00023010"/>
    </source>
</evidence>
<dbReference type="GO" id="GO:0015031">
    <property type="term" value="P:protein transport"/>
    <property type="evidence" value="ECO:0007669"/>
    <property type="project" value="UniProtKB-KW"/>
</dbReference>
<comment type="similarity">
    <text evidence="3">Belongs to the NDC1 family.</text>
</comment>
<evidence type="ECO:0000313" key="13">
    <source>
        <dbReference type="Proteomes" id="UP000189703"/>
    </source>
</evidence>
<evidence type="ECO:0000256" key="10">
    <source>
        <dbReference type="ARBA" id="ARBA00023132"/>
    </source>
</evidence>
<keyword evidence="7" id="KW-0653">Protein transport</keyword>
<keyword evidence="13" id="KW-1185">Reference proteome</keyword>
<dbReference type="GO" id="GO:0031965">
    <property type="term" value="C:nuclear membrane"/>
    <property type="evidence" value="ECO:0007669"/>
    <property type="project" value="UniProtKB-SubCell"/>
</dbReference>
<evidence type="ECO:0000256" key="5">
    <source>
        <dbReference type="ARBA" id="ARBA00022692"/>
    </source>
</evidence>
<comment type="subcellular location">
    <subcellularLocation>
        <location evidence="1">Nucleus membrane</location>
        <topology evidence="1">Multi-pass membrane protein</topology>
    </subcellularLocation>
    <subcellularLocation>
        <location evidence="2">Nucleus</location>
        <location evidence="2">Nuclear pore complex</location>
    </subcellularLocation>
</comment>
<evidence type="ECO:0000256" key="3">
    <source>
        <dbReference type="ARBA" id="ARBA00005760"/>
    </source>
</evidence>
<evidence type="ECO:0000256" key="4">
    <source>
        <dbReference type="ARBA" id="ARBA00022448"/>
    </source>
</evidence>
<dbReference type="eggNOG" id="ENOG502QPP3">
    <property type="taxonomic scope" value="Eukaryota"/>
</dbReference>
<dbReference type="RefSeq" id="XP_010246026.1">
    <property type="nucleotide sequence ID" value="XM_010247724.2"/>
</dbReference>
<evidence type="ECO:0000256" key="2">
    <source>
        <dbReference type="ARBA" id="ARBA00004567"/>
    </source>
</evidence>
<dbReference type="InterPro" id="IPR019049">
    <property type="entry name" value="Nucleoporin_prot_Ndc1/Nup"/>
</dbReference>
<dbReference type="AlphaFoldDB" id="A0A1U7ZEY3"/>
<evidence type="ECO:0000256" key="12">
    <source>
        <dbReference type="ARBA" id="ARBA00023242"/>
    </source>
</evidence>